<organism evidence="3 4">
    <name type="scientific">Marinobacterium lacunae</name>
    <dbReference type="NCBI Taxonomy" id="1232683"/>
    <lineage>
        <taxon>Bacteria</taxon>
        <taxon>Pseudomonadati</taxon>
        <taxon>Pseudomonadota</taxon>
        <taxon>Gammaproteobacteria</taxon>
        <taxon>Oceanospirillales</taxon>
        <taxon>Oceanospirillaceae</taxon>
        <taxon>Marinobacterium</taxon>
    </lineage>
</organism>
<dbReference type="eggNOG" id="COG3456">
    <property type="taxonomic scope" value="Bacteria"/>
</dbReference>
<dbReference type="InterPro" id="IPR008984">
    <property type="entry name" value="SMAD_FHA_dom_sf"/>
</dbReference>
<comment type="caution">
    <text evidence="3">The sequence shown here is derived from an EMBL/GenBank/DDBJ whole genome shotgun (WGS) entry which is preliminary data.</text>
</comment>
<dbReference type="OrthoDB" id="273564at2"/>
<gene>
    <name evidence="3" type="ORF">ADIMK_0228</name>
</gene>
<dbReference type="Proteomes" id="UP000028252">
    <property type="component" value="Unassembled WGS sequence"/>
</dbReference>
<proteinExistence type="predicted"/>
<dbReference type="InterPro" id="IPR017735">
    <property type="entry name" value="T6SS_FHA"/>
</dbReference>
<dbReference type="EMBL" id="JMQN01000011">
    <property type="protein sequence ID" value="KEA65271.1"/>
    <property type="molecule type" value="Genomic_DNA"/>
</dbReference>
<reference evidence="3 4" key="1">
    <citation type="submission" date="2014-04" db="EMBL/GenBank/DDBJ databases">
        <title>Marinobacterium kochiensis sp. nov., isolated from sediment sample collected from Kochi backwaters in Kerala, India.</title>
        <authorList>
            <person name="Singh A."/>
            <person name="Pinnaka A.K."/>
        </authorList>
    </citation>
    <scope>NUCLEOTIDE SEQUENCE [LARGE SCALE GENOMIC DNA]</scope>
    <source>
        <strain evidence="3 4">AK27</strain>
    </source>
</reference>
<dbReference type="NCBIfam" id="TIGR03354">
    <property type="entry name" value="VI_FHA"/>
    <property type="match status" value="1"/>
</dbReference>
<keyword evidence="4" id="KW-1185">Reference proteome</keyword>
<sequence length="442" mass="48870">MSNLIALNVVNSQLLEAGLTPHTRMDIEGGTIGADSSCDWILRDRLGAIGHVYGRVSWLDEHFCIEDLCGRVLMNGATIPLGKGRKARLNDNDTLSIGPYTVRVALLDAEETSGSVSGRLSEWFKSGVSSLIAHEGKSSDREEGNDDASGVLDDPLQALSASANQHSSSMVDTDGKCRNFTEVEAALAKKLNIQHNGYTAQADTDFDTGSAINPSQRMEKGSFMDETTLDLLESELHVTDGAPEVSHLATGPMLRGLGVNLDEAGDTGRQQALAVEMGAALQSAIRGLLGLHSEVQASRYDLINKNLQPIEDNPLRLGLSYEETVRTLFDDRKSPVHLSPAAAIEESLHSIEHHNDAVQYAITEALNYILDAFSPETLLKRFSQYRKVSDAAVKPRDNWAWDMYENYYRELASTRQQGFRKLFWEVFEQAYDRKLRELQREI</sequence>
<dbReference type="CDD" id="cd00060">
    <property type="entry name" value="FHA"/>
    <property type="match status" value="1"/>
</dbReference>
<dbReference type="Pfam" id="PF20232">
    <property type="entry name" value="T6SS_FHA_C"/>
    <property type="match status" value="1"/>
</dbReference>
<accession>A0A081G3B6</accession>
<evidence type="ECO:0000256" key="1">
    <source>
        <dbReference type="SAM" id="MobiDB-lite"/>
    </source>
</evidence>
<evidence type="ECO:0000259" key="2">
    <source>
        <dbReference type="Pfam" id="PF20232"/>
    </source>
</evidence>
<dbReference type="PATRIC" id="fig|1232683.4.peg.223"/>
<dbReference type="InterPro" id="IPR046883">
    <property type="entry name" value="T6SS_FHA_C"/>
</dbReference>
<feature type="region of interest" description="Disordered" evidence="1">
    <location>
        <begin position="134"/>
        <end position="153"/>
    </location>
</feature>
<evidence type="ECO:0000313" key="4">
    <source>
        <dbReference type="Proteomes" id="UP000028252"/>
    </source>
</evidence>
<dbReference type="STRING" id="1232683.ADIMK_0228"/>
<dbReference type="AlphaFoldDB" id="A0A081G3B6"/>
<feature type="domain" description="Type VI secretion system FHA" evidence="2">
    <location>
        <begin position="255"/>
        <end position="433"/>
    </location>
</feature>
<protein>
    <submittedName>
        <fullName evidence="3">Uncharacterized protein ImpI/VasC</fullName>
    </submittedName>
</protein>
<dbReference type="RefSeq" id="WP_036182659.1">
    <property type="nucleotide sequence ID" value="NZ_JMQN01000011.1"/>
</dbReference>
<name>A0A081G3B6_9GAMM</name>
<dbReference type="SUPFAM" id="SSF49879">
    <property type="entry name" value="SMAD/FHA domain"/>
    <property type="match status" value="1"/>
</dbReference>
<evidence type="ECO:0000313" key="3">
    <source>
        <dbReference type="EMBL" id="KEA65271.1"/>
    </source>
</evidence>